<gene>
    <name evidence="1" type="ORF">Patl1_31702</name>
</gene>
<evidence type="ECO:0000313" key="2">
    <source>
        <dbReference type="Proteomes" id="UP001164250"/>
    </source>
</evidence>
<evidence type="ECO:0000313" key="1">
    <source>
        <dbReference type="EMBL" id="KAJ0088726.1"/>
    </source>
</evidence>
<comment type="caution">
    <text evidence="1">The sequence shown here is derived from an EMBL/GenBank/DDBJ whole genome shotgun (WGS) entry which is preliminary data.</text>
</comment>
<organism evidence="1 2">
    <name type="scientific">Pistacia atlantica</name>
    <dbReference type="NCBI Taxonomy" id="434234"/>
    <lineage>
        <taxon>Eukaryota</taxon>
        <taxon>Viridiplantae</taxon>
        <taxon>Streptophyta</taxon>
        <taxon>Embryophyta</taxon>
        <taxon>Tracheophyta</taxon>
        <taxon>Spermatophyta</taxon>
        <taxon>Magnoliopsida</taxon>
        <taxon>eudicotyledons</taxon>
        <taxon>Gunneridae</taxon>
        <taxon>Pentapetalae</taxon>
        <taxon>rosids</taxon>
        <taxon>malvids</taxon>
        <taxon>Sapindales</taxon>
        <taxon>Anacardiaceae</taxon>
        <taxon>Pistacia</taxon>
    </lineage>
</organism>
<dbReference type="EMBL" id="CM047905">
    <property type="protein sequence ID" value="KAJ0088726.1"/>
    <property type="molecule type" value="Genomic_DNA"/>
</dbReference>
<reference evidence="2" key="1">
    <citation type="journal article" date="2023" name="G3 (Bethesda)">
        <title>Genome assembly and association tests identify interacting loci associated with vigor, precocity, and sex in interspecific pistachio rootstocks.</title>
        <authorList>
            <person name="Palmer W."/>
            <person name="Jacygrad E."/>
            <person name="Sagayaradj S."/>
            <person name="Cavanaugh K."/>
            <person name="Han R."/>
            <person name="Bertier L."/>
            <person name="Beede B."/>
            <person name="Kafkas S."/>
            <person name="Golino D."/>
            <person name="Preece J."/>
            <person name="Michelmore R."/>
        </authorList>
    </citation>
    <scope>NUCLEOTIDE SEQUENCE [LARGE SCALE GENOMIC DNA]</scope>
</reference>
<sequence>MVVLRMRGNGKVQERNKDKNQKASLSKVEQMGPKKWVVNSNTCSNMLRCLKGLALDPCEPETLKDLVRKLRNQTLKLRKVWRSNDCEYSQIKYCNELCVLWHQLITDEMRKLPEMKKRKREQFLQRGNFTKASGLASQDSNNQNVKTLGCKQLGSASGLPNLAVRNSCSSGSVLTFDSTFQWKQPSTESNNSDNRTNWSPYSNNVSCLVDTEESINGSNPLSFENFIVKDPTSDDSCELIINSNSSSSEEKLQKEVRSLITESEGENLPRAVIPIGPGFQAEIPEWKGPINRKDLYDSESLKWLGTKMWPLEGKTRLRNSSKVIGRGRPDSCSCDSPGSKDCIKCHVLSARHDLQSSLGPAFLSWKFDEMGEVVSKAWTLREQHTFESFVKKNPLSDGAGFWEAISKLFPSKCKRRILNYYYNVFIPRRMREQTSSSFDQVDSDEDHIDDDDDDKGLCWRRYKAKHDI</sequence>
<proteinExistence type="predicted"/>
<protein>
    <submittedName>
        <fullName evidence="1">Uncharacterized protein</fullName>
    </submittedName>
</protein>
<name>A0ACC1APY7_9ROSI</name>
<dbReference type="Proteomes" id="UP001164250">
    <property type="component" value="Chromosome 9"/>
</dbReference>
<keyword evidence="2" id="KW-1185">Reference proteome</keyword>
<accession>A0ACC1APY7</accession>